<dbReference type="AlphaFoldDB" id="A0A0B8QQS7"/>
<evidence type="ECO:0000313" key="4">
    <source>
        <dbReference type="Proteomes" id="UP000031666"/>
    </source>
</evidence>
<sequence>MARGEDRQELAKQERMRQNLTRHKAESRLTDAIITELEDLRSRVAPLNNQISIQMQ</sequence>
<gene>
    <name evidence="3" type="ORF">JCM19241_1798</name>
</gene>
<reference evidence="3 4" key="1">
    <citation type="submission" date="2015-01" db="EMBL/GenBank/DDBJ databases">
        <title>Vibrio sp. C94 JCM 19241 whole genome shotgun sequence.</title>
        <authorList>
            <person name="Sawabe T."/>
            <person name="Meirelles P."/>
            <person name="Feng G."/>
            <person name="Sayaka M."/>
            <person name="Hattori M."/>
            <person name="Ohkuma M."/>
        </authorList>
    </citation>
    <scope>NUCLEOTIDE SEQUENCE [LARGE SCALE GENOMIC DNA]</scope>
    <source>
        <strain evidence="4">JCM 19241</strain>
    </source>
</reference>
<accession>A0A0B8QQS7</accession>
<evidence type="ECO:0000259" key="2">
    <source>
        <dbReference type="Pfam" id="PF10675"/>
    </source>
</evidence>
<evidence type="ECO:0000256" key="1">
    <source>
        <dbReference type="SAM" id="MobiDB-lite"/>
    </source>
</evidence>
<feature type="domain" description="DUF2489" evidence="2">
    <location>
        <begin position="1"/>
        <end position="40"/>
    </location>
</feature>
<comment type="caution">
    <text evidence="3">The sequence shown here is derived from an EMBL/GenBank/DDBJ whole genome shotgun (WGS) entry which is preliminary data.</text>
</comment>
<protein>
    <submittedName>
        <fullName evidence="3">Periplasmic/membrane protein</fullName>
    </submittedName>
</protein>
<dbReference type="InterPro" id="IPR019617">
    <property type="entry name" value="DUF2489"/>
</dbReference>
<evidence type="ECO:0000313" key="3">
    <source>
        <dbReference type="EMBL" id="GAM77328.1"/>
    </source>
</evidence>
<reference evidence="3 4" key="2">
    <citation type="submission" date="2015-01" db="EMBL/GenBank/DDBJ databases">
        <authorList>
            <consortium name="NBRP consortium"/>
            <person name="Sawabe T."/>
            <person name="Meirelles P."/>
            <person name="Feng G."/>
            <person name="Sayaka M."/>
            <person name="Hattori M."/>
            <person name="Ohkuma M."/>
        </authorList>
    </citation>
    <scope>NUCLEOTIDE SEQUENCE [LARGE SCALE GENOMIC DNA]</scope>
    <source>
        <strain evidence="4">JCM 19241</strain>
    </source>
</reference>
<organism evidence="3 4">
    <name type="scientific">Vibrio ishigakensis</name>
    <dbReference type="NCBI Taxonomy" id="1481914"/>
    <lineage>
        <taxon>Bacteria</taxon>
        <taxon>Pseudomonadati</taxon>
        <taxon>Pseudomonadota</taxon>
        <taxon>Gammaproteobacteria</taxon>
        <taxon>Vibrionales</taxon>
        <taxon>Vibrionaceae</taxon>
        <taxon>Vibrio</taxon>
    </lineage>
</organism>
<dbReference type="STRING" id="1481914.JCM19241_1798"/>
<dbReference type="EMBL" id="BBSC01000008">
    <property type="protein sequence ID" value="GAM77328.1"/>
    <property type="molecule type" value="Genomic_DNA"/>
</dbReference>
<dbReference type="Proteomes" id="UP000031666">
    <property type="component" value="Unassembled WGS sequence"/>
</dbReference>
<proteinExistence type="predicted"/>
<name>A0A0B8QQS7_9VIBR</name>
<dbReference type="Pfam" id="PF10675">
    <property type="entry name" value="DUF2489"/>
    <property type="match status" value="1"/>
</dbReference>
<feature type="region of interest" description="Disordered" evidence="1">
    <location>
        <begin position="1"/>
        <end position="25"/>
    </location>
</feature>